<keyword evidence="2" id="KW-1185">Reference proteome</keyword>
<protein>
    <submittedName>
        <fullName evidence="1">Uncharacterized protein</fullName>
    </submittedName>
</protein>
<dbReference type="EMBL" id="CMVM020000166">
    <property type="status" value="NOT_ANNOTATED_CDS"/>
    <property type="molecule type" value="Genomic_DNA"/>
</dbReference>
<evidence type="ECO:0000313" key="1">
    <source>
        <dbReference type="EnsemblMetazoa" id="OVOC6037.1"/>
    </source>
</evidence>
<dbReference type="EMBL" id="CMVM020000167">
    <property type="status" value="NOT_ANNOTATED_CDS"/>
    <property type="molecule type" value="Genomic_DNA"/>
</dbReference>
<organism evidence="1 2">
    <name type="scientific">Onchocerca volvulus</name>
    <dbReference type="NCBI Taxonomy" id="6282"/>
    <lineage>
        <taxon>Eukaryota</taxon>
        <taxon>Metazoa</taxon>
        <taxon>Ecdysozoa</taxon>
        <taxon>Nematoda</taxon>
        <taxon>Chromadorea</taxon>
        <taxon>Rhabditida</taxon>
        <taxon>Spirurina</taxon>
        <taxon>Spiruromorpha</taxon>
        <taxon>Filarioidea</taxon>
        <taxon>Onchocercidae</taxon>
        <taxon>Onchocerca</taxon>
    </lineage>
</organism>
<dbReference type="EnsemblMetazoa" id="OVOC6037.1">
    <property type="protein sequence ID" value="OVOC6037.1"/>
    <property type="gene ID" value="WBGene00242846"/>
</dbReference>
<dbReference type="AlphaFoldDB" id="A0A8R1XZL1"/>
<sequence>MLQFVIFITQILPSTENVNKIPQLNSLPSSLSRLVGEKDAVHNTVRIKHHLKEKVDVSKITLKNEDTRISEADLEDMVSSTLKSLDINDDG</sequence>
<accession>A0A8R1XZL1</accession>
<dbReference type="Proteomes" id="UP000024404">
    <property type="component" value="Unassembled WGS sequence"/>
</dbReference>
<proteinExistence type="predicted"/>
<name>A0A8R1XZL1_ONCVO</name>
<evidence type="ECO:0000313" key="2">
    <source>
        <dbReference type="Proteomes" id="UP000024404"/>
    </source>
</evidence>
<reference evidence="2" key="1">
    <citation type="submission" date="2013-10" db="EMBL/GenBank/DDBJ databases">
        <title>Genome sequencing of Onchocerca volvulus.</title>
        <authorList>
            <person name="Cotton J."/>
            <person name="Tsai J."/>
            <person name="Stanley E."/>
            <person name="Tracey A."/>
            <person name="Holroyd N."/>
            <person name="Lustigman S."/>
            <person name="Berriman M."/>
        </authorList>
    </citation>
    <scope>NUCLEOTIDE SEQUENCE</scope>
</reference>
<reference evidence="1" key="2">
    <citation type="submission" date="2022-06" db="UniProtKB">
        <authorList>
            <consortium name="EnsemblMetazoa"/>
        </authorList>
    </citation>
    <scope>IDENTIFICATION</scope>
</reference>